<accession>A0A1A5YL16</accession>
<dbReference type="SUPFAM" id="SSF55729">
    <property type="entry name" value="Acyl-CoA N-acyltransferases (Nat)"/>
    <property type="match status" value="1"/>
</dbReference>
<protein>
    <submittedName>
        <fullName evidence="4">GNAT family acetyltransferase</fullName>
    </submittedName>
</protein>
<keyword evidence="1 4" id="KW-0808">Transferase</keyword>
<dbReference type="AlphaFoldDB" id="A0A1A5YL16"/>
<dbReference type="OrthoDB" id="9773249at2"/>
<name>A0A1A5YL16_9BACL</name>
<dbReference type="Gene3D" id="3.40.630.30">
    <property type="match status" value="1"/>
</dbReference>
<dbReference type="EMBL" id="LYPA01000047">
    <property type="protein sequence ID" value="OBR66327.1"/>
    <property type="molecule type" value="Genomic_DNA"/>
</dbReference>
<dbReference type="RefSeq" id="WP_068681955.1">
    <property type="nucleotide sequence ID" value="NZ_LYPA01000047.1"/>
</dbReference>
<dbReference type="GO" id="GO:0016747">
    <property type="term" value="F:acyltransferase activity, transferring groups other than amino-acyl groups"/>
    <property type="evidence" value="ECO:0007669"/>
    <property type="project" value="InterPro"/>
</dbReference>
<evidence type="ECO:0000256" key="1">
    <source>
        <dbReference type="ARBA" id="ARBA00022679"/>
    </source>
</evidence>
<gene>
    <name evidence="4" type="ORF">A7K91_24190</name>
</gene>
<keyword evidence="5" id="KW-1185">Reference proteome</keyword>
<dbReference type="InterPro" id="IPR050680">
    <property type="entry name" value="YpeA/RimI_acetyltransf"/>
</dbReference>
<organism evidence="4 5">
    <name type="scientific">Paenibacillus oryzae</name>
    <dbReference type="NCBI Taxonomy" id="1844972"/>
    <lineage>
        <taxon>Bacteria</taxon>
        <taxon>Bacillati</taxon>
        <taxon>Bacillota</taxon>
        <taxon>Bacilli</taxon>
        <taxon>Bacillales</taxon>
        <taxon>Paenibacillaceae</taxon>
        <taxon>Paenibacillus</taxon>
    </lineage>
</organism>
<dbReference type="PANTHER" id="PTHR43420">
    <property type="entry name" value="ACETYLTRANSFERASE"/>
    <property type="match status" value="1"/>
</dbReference>
<proteinExistence type="predicted"/>
<evidence type="ECO:0000256" key="2">
    <source>
        <dbReference type="ARBA" id="ARBA00023315"/>
    </source>
</evidence>
<dbReference type="InterPro" id="IPR016181">
    <property type="entry name" value="Acyl_CoA_acyltransferase"/>
</dbReference>
<dbReference type="InterPro" id="IPR000182">
    <property type="entry name" value="GNAT_dom"/>
</dbReference>
<reference evidence="4 5" key="1">
    <citation type="submission" date="2016-05" db="EMBL/GenBank/DDBJ databases">
        <title>Paenibacillus oryzae. sp. nov., isolated from the rice root.</title>
        <authorList>
            <person name="Zhang J."/>
            <person name="Zhang X."/>
        </authorList>
    </citation>
    <scope>NUCLEOTIDE SEQUENCE [LARGE SCALE GENOMIC DNA]</scope>
    <source>
        <strain evidence="4 5">1DrF-4</strain>
    </source>
</reference>
<dbReference type="STRING" id="1844972.A7K91_24190"/>
<evidence type="ECO:0000259" key="3">
    <source>
        <dbReference type="PROSITE" id="PS51186"/>
    </source>
</evidence>
<evidence type="ECO:0000313" key="5">
    <source>
        <dbReference type="Proteomes" id="UP000092024"/>
    </source>
</evidence>
<dbReference type="Proteomes" id="UP000092024">
    <property type="component" value="Unassembled WGS sequence"/>
</dbReference>
<dbReference type="Pfam" id="PF00583">
    <property type="entry name" value="Acetyltransf_1"/>
    <property type="match status" value="1"/>
</dbReference>
<keyword evidence="2" id="KW-0012">Acyltransferase</keyword>
<dbReference type="PROSITE" id="PS51186">
    <property type="entry name" value="GNAT"/>
    <property type="match status" value="1"/>
</dbReference>
<sequence>MTMPEFTLADSSEHVSLLTAMANEIWQEYYTSLISAQQISYMLDKFQSQEAITSQIRRGELVYYLMTEQQAPLGYFAFAEKDGALFLSKLYVLKRHRGKGAASKAISFLEQICSTRGLKTIWLTVNRYNAASIAVYEKKGFVKIREQVGDIGNGYVMDDFIMEKAIIGDITNRTIGL</sequence>
<comment type="caution">
    <text evidence="4">The sequence shown here is derived from an EMBL/GenBank/DDBJ whole genome shotgun (WGS) entry which is preliminary data.</text>
</comment>
<dbReference type="CDD" id="cd04301">
    <property type="entry name" value="NAT_SF"/>
    <property type="match status" value="1"/>
</dbReference>
<feature type="domain" description="N-acetyltransferase" evidence="3">
    <location>
        <begin position="1"/>
        <end position="167"/>
    </location>
</feature>
<evidence type="ECO:0000313" key="4">
    <source>
        <dbReference type="EMBL" id="OBR66327.1"/>
    </source>
</evidence>